<name>G9XRM1_DESHA</name>
<organism evidence="1 2">
    <name type="scientific">Desulfitobacterium hafniense DP7</name>
    <dbReference type="NCBI Taxonomy" id="537010"/>
    <lineage>
        <taxon>Bacteria</taxon>
        <taxon>Bacillati</taxon>
        <taxon>Bacillota</taxon>
        <taxon>Clostridia</taxon>
        <taxon>Eubacteriales</taxon>
        <taxon>Desulfitobacteriaceae</taxon>
        <taxon>Desulfitobacterium</taxon>
    </lineage>
</organism>
<dbReference type="AlphaFoldDB" id="G9XRM1"/>
<dbReference type="HOGENOM" id="CLU_3117122_0_0_9"/>
<evidence type="ECO:0000313" key="1">
    <source>
        <dbReference type="EMBL" id="EHL05704.1"/>
    </source>
</evidence>
<sequence length="50" mass="6036">MLLLLKFFYSRIHKPEFMNPKSNPSTIAYYLSAIWQYHFVRIMVNPGKIM</sequence>
<proteinExistence type="predicted"/>
<dbReference type="EMBL" id="AFZX01000093">
    <property type="protein sequence ID" value="EHL05704.1"/>
    <property type="molecule type" value="Genomic_DNA"/>
</dbReference>
<evidence type="ECO:0000313" key="2">
    <source>
        <dbReference type="Proteomes" id="UP000004416"/>
    </source>
</evidence>
<protein>
    <submittedName>
        <fullName evidence="1">Uncharacterized protein</fullName>
    </submittedName>
</protein>
<reference evidence="1 2" key="1">
    <citation type="submission" date="2011-08" db="EMBL/GenBank/DDBJ databases">
        <authorList>
            <person name="Weinstock G."/>
            <person name="Sodergren E."/>
            <person name="Clifton S."/>
            <person name="Fulton L."/>
            <person name="Fulton B."/>
            <person name="Courtney L."/>
            <person name="Fronick C."/>
            <person name="Harrison M."/>
            <person name="Strong C."/>
            <person name="Farmer C."/>
            <person name="Delahaunty K."/>
            <person name="Markovic C."/>
            <person name="Hall O."/>
            <person name="Minx P."/>
            <person name="Tomlinson C."/>
            <person name="Mitreva M."/>
            <person name="Hou S."/>
            <person name="Chen J."/>
            <person name="Wollam A."/>
            <person name="Pepin K.H."/>
            <person name="Johnson M."/>
            <person name="Bhonagiri V."/>
            <person name="Zhang X."/>
            <person name="Suruliraj S."/>
            <person name="Warren W."/>
            <person name="Chinwalla A."/>
            <person name="Mardis E.R."/>
            <person name="Wilson R.K."/>
        </authorList>
    </citation>
    <scope>NUCLEOTIDE SEQUENCE [LARGE SCALE GENOMIC DNA]</scope>
    <source>
        <strain evidence="1 2">DP7</strain>
    </source>
</reference>
<dbReference type="Proteomes" id="UP000004416">
    <property type="component" value="Unassembled WGS sequence"/>
</dbReference>
<comment type="caution">
    <text evidence="1">The sequence shown here is derived from an EMBL/GenBank/DDBJ whole genome shotgun (WGS) entry which is preliminary data.</text>
</comment>
<accession>G9XRM1</accession>
<gene>
    <name evidence="1" type="ORF">HMPREF0322_03620</name>
</gene>